<dbReference type="eggNOG" id="COG2220">
    <property type="taxonomic scope" value="Bacteria"/>
</dbReference>
<dbReference type="PANTHER" id="PTHR43546">
    <property type="entry name" value="UPF0173 METAL-DEPENDENT HYDROLASE MJ1163-RELATED"/>
    <property type="match status" value="1"/>
</dbReference>
<evidence type="ECO:0000313" key="5">
    <source>
        <dbReference type="Proteomes" id="UP000005868"/>
    </source>
</evidence>
<comment type="similarity">
    <text evidence="2">Belongs to the UPF0173 family.</text>
</comment>
<name>G7V6X8_THELD</name>
<dbReference type="AlphaFoldDB" id="G7V6X8"/>
<evidence type="ECO:0000256" key="2">
    <source>
        <dbReference type="HAMAP-Rule" id="MF_00457"/>
    </source>
</evidence>
<proteinExistence type="inferred from homology"/>
<dbReference type="SMART" id="SM00849">
    <property type="entry name" value="Lactamase_B"/>
    <property type="match status" value="1"/>
</dbReference>
<dbReference type="STRING" id="580340.Tlie_1441"/>
<evidence type="ECO:0000313" key="4">
    <source>
        <dbReference type="EMBL" id="AER67167.1"/>
    </source>
</evidence>
<dbReference type="NCBIfam" id="NF001911">
    <property type="entry name" value="PRK00685.1"/>
    <property type="match status" value="1"/>
</dbReference>
<sequence length="227" mass="24702">MVSIKFLGHAAFAVDGEGLKGLIDPFITGSGLANVDLSSFYDRNYIFVTHGHGDHIGDTIEIAQKSKATVVSNVEVCHYLAKKGAKCHFMQVGGTFTFPFGKVKMTPAWHGSGIQEGDTMLYGGTPGGFLIEVEGKKIYHAGDTGLTYEMKLLEEENVDVALLPIGGNYTMDIDDAVRAVRLIKPRIVVPMHYDTFEVIKASPEDFAKKASSFAEVRILKVGETLEV</sequence>
<dbReference type="OrthoDB" id="9789133at2"/>
<dbReference type="Pfam" id="PF12706">
    <property type="entry name" value="Lactamase_B_2"/>
    <property type="match status" value="1"/>
</dbReference>
<protein>
    <recommendedName>
        <fullName evidence="2">UPF0173 metal-dependent hydrolase Tlie_1441</fullName>
    </recommendedName>
</protein>
<dbReference type="HAMAP" id="MF_00457">
    <property type="entry name" value="UPF0173"/>
    <property type="match status" value="1"/>
</dbReference>
<keyword evidence="1 2" id="KW-0378">Hydrolase</keyword>
<feature type="domain" description="Metallo-beta-lactamase" evidence="3">
    <location>
        <begin position="8"/>
        <end position="192"/>
    </location>
</feature>
<accession>G7V6X8</accession>
<dbReference type="EMBL" id="CP003096">
    <property type="protein sequence ID" value="AER67167.1"/>
    <property type="molecule type" value="Genomic_DNA"/>
</dbReference>
<dbReference type="KEGG" id="tli:Tlie_1441"/>
<gene>
    <name evidence="4" type="ordered locus">Tlie_1441</name>
</gene>
<keyword evidence="5" id="KW-1185">Reference proteome</keyword>
<dbReference type="InterPro" id="IPR022877">
    <property type="entry name" value="UPF0173"/>
</dbReference>
<organism evidence="4 5">
    <name type="scientific">Thermovirga lienii (strain ATCC BAA-1197 / DSM 17291 / Cas60314)</name>
    <dbReference type="NCBI Taxonomy" id="580340"/>
    <lineage>
        <taxon>Bacteria</taxon>
        <taxon>Thermotogati</taxon>
        <taxon>Synergistota</taxon>
        <taxon>Synergistia</taxon>
        <taxon>Synergistales</taxon>
        <taxon>Thermovirgaceae</taxon>
        <taxon>Thermovirga</taxon>
    </lineage>
</organism>
<reference evidence="4 5" key="2">
    <citation type="journal article" date="2012" name="Stand. Genomic Sci.">
        <title>Genome sequence of the moderately thermophilic, amino-acid-degrading and sulfur-reducing bacterium Thermovirga lienii type strain (Cas60314(T)).</title>
        <authorList>
            <person name="Goker M."/>
            <person name="Saunders E."/>
            <person name="Lapidus A."/>
            <person name="Nolan M."/>
            <person name="Lucas S."/>
            <person name="Hammon N."/>
            <person name="Deshpande S."/>
            <person name="Cheng J.F."/>
            <person name="Han C."/>
            <person name="Tapia R."/>
            <person name="Goodwin L.A."/>
            <person name="Pitluck S."/>
            <person name="Liolios K."/>
            <person name="Mavromatis K."/>
            <person name="Pagani I."/>
            <person name="Ivanova N."/>
            <person name="Mikhailova N."/>
            <person name="Pati A."/>
            <person name="Chen A."/>
            <person name="Palaniappan K."/>
            <person name="Land M."/>
            <person name="Chang Y.J."/>
            <person name="Jeffries C.D."/>
            <person name="Brambilla E.M."/>
            <person name="Rohde M."/>
            <person name="Spring S."/>
            <person name="Detter J.C."/>
            <person name="Woyke T."/>
            <person name="Bristow J."/>
            <person name="Eisen J.A."/>
            <person name="Markowitz V."/>
            <person name="Hugenholtz P."/>
            <person name="Kyrpides N.C."/>
            <person name="Klenk H.P."/>
        </authorList>
    </citation>
    <scope>NUCLEOTIDE SEQUENCE [LARGE SCALE GENOMIC DNA]</scope>
    <source>
        <strain evidence="5">ATCC BAA-1197 / DSM 17291 / Cas60314</strain>
    </source>
</reference>
<reference evidence="5" key="1">
    <citation type="submission" date="2011-10" db="EMBL/GenBank/DDBJ databases">
        <title>The complete genome of chromosome of Thermovirga lienii DSM 17291.</title>
        <authorList>
            <consortium name="US DOE Joint Genome Institute (JGI-PGF)"/>
            <person name="Lucas S."/>
            <person name="Copeland A."/>
            <person name="Lapidus A."/>
            <person name="Glavina del Rio T."/>
            <person name="Dalin E."/>
            <person name="Tice H."/>
            <person name="Bruce D."/>
            <person name="Goodwin L."/>
            <person name="Pitluck S."/>
            <person name="Peters L."/>
            <person name="Mikhailova N."/>
            <person name="Saunders E."/>
            <person name="Kyrpides N."/>
            <person name="Mavromatis K."/>
            <person name="Ivanova N."/>
            <person name="Last F.I."/>
            <person name="Brettin T."/>
            <person name="Detter J.C."/>
            <person name="Han C."/>
            <person name="Larimer F."/>
            <person name="Land M."/>
            <person name="Hauser L."/>
            <person name="Markowitz V."/>
            <person name="Cheng J.-F."/>
            <person name="Hugenholtz P."/>
            <person name="Woyke T."/>
            <person name="Wu D."/>
            <person name="Spring S."/>
            <person name="Schroeder M."/>
            <person name="Brambilla E.-M."/>
            <person name="Klenk H.-P."/>
            <person name="Eisen J.A."/>
        </authorList>
    </citation>
    <scope>NUCLEOTIDE SEQUENCE [LARGE SCALE GENOMIC DNA]</scope>
    <source>
        <strain evidence="5">ATCC BAA-1197 / DSM 17291 / Cas60314</strain>
    </source>
</reference>
<dbReference type="InterPro" id="IPR001279">
    <property type="entry name" value="Metallo-B-lactamas"/>
</dbReference>
<dbReference type="InterPro" id="IPR050114">
    <property type="entry name" value="UPF0173_UPF0282_UlaG_hydrolase"/>
</dbReference>
<dbReference type="Gene3D" id="3.60.15.10">
    <property type="entry name" value="Ribonuclease Z/Hydroxyacylglutathione hydrolase-like"/>
    <property type="match status" value="1"/>
</dbReference>
<dbReference type="PANTHER" id="PTHR43546:SF3">
    <property type="entry name" value="UPF0173 METAL-DEPENDENT HYDROLASE MJ1163"/>
    <property type="match status" value="1"/>
</dbReference>
<dbReference type="SUPFAM" id="SSF56281">
    <property type="entry name" value="Metallo-hydrolase/oxidoreductase"/>
    <property type="match status" value="1"/>
</dbReference>
<evidence type="ECO:0000256" key="1">
    <source>
        <dbReference type="ARBA" id="ARBA00022801"/>
    </source>
</evidence>
<dbReference type="HOGENOM" id="CLU_070010_4_1_0"/>
<evidence type="ECO:0000259" key="3">
    <source>
        <dbReference type="SMART" id="SM00849"/>
    </source>
</evidence>
<dbReference type="GO" id="GO:0016787">
    <property type="term" value="F:hydrolase activity"/>
    <property type="evidence" value="ECO:0007669"/>
    <property type="project" value="UniProtKB-UniRule"/>
</dbReference>
<dbReference type="InterPro" id="IPR036866">
    <property type="entry name" value="RibonucZ/Hydroxyglut_hydro"/>
</dbReference>
<dbReference type="Proteomes" id="UP000005868">
    <property type="component" value="Chromosome"/>
</dbReference>